<dbReference type="GO" id="GO:0043856">
    <property type="term" value="F:anti-sigma factor antagonist activity"/>
    <property type="evidence" value="ECO:0007669"/>
    <property type="project" value="InterPro"/>
</dbReference>
<dbReference type="PANTHER" id="PTHR33495">
    <property type="entry name" value="ANTI-SIGMA FACTOR ANTAGONIST TM_1081-RELATED-RELATED"/>
    <property type="match status" value="1"/>
</dbReference>
<evidence type="ECO:0000259" key="3">
    <source>
        <dbReference type="PROSITE" id="PS50801"/>
    </source>
</evidence>
<dbReference type="OrthoDB" id="9793697at2"/>
<accession>A0A3D9UVE2</accession>
<dbReference type="PANTHER" id="PTHR33495:SF2">
    <property type="entry name" value="ANTI-SIGMA FACTOR ANTAGONIST TM_1081-RELATED"/>
    <property type="match status" value="1"/>
</dbReference>
<dbReference type="InterPro" id="IPR002645">
    <property type="entry name" value="STAS_dom"/>
</dbReference>
<dbReference type="InterPro" id="IPR003658">
    <property type="entry name" value="Anti-sigma_ant"/>
</dbReference>
<evidence type="ECO:0000313" key="4">
    <source>
        <dbReference type="EMBL" id="REF29964.1"/>
    </source>
</evidence>
<gene>
    <name evidence="4" type="ORF">DFJ65_0953</name>
</gene>
<dbReference type="Gene3D" id="3.30.750.24">
    <property type="entry name" value="STAS domain"/>
    <property type="match status" value="1"/>
</dbReference>
<dbReference type="SUPFAM" id="SSF52091">
    <property type="entry name" value="SpoIIaa-like"/>
    <property type="match status" value="1"/>
</dbReference>
<evidence type="ECO:0000256" key="2">
    <source>
        <dbReference type="RuleBase" id="RU003749"/>
    </source>
</evidence>
<evidence type="ECO:0000313" key="5">
    <source>
        <dbReference type="Proteomes" id="UP000256253"/>
    </source>
</evidence>
<comment type="caution">
    <text evidence="4">The sequence shown here is derived from an EMBL/GenBank/DDBJ whole genome shotgun (WGS) entry which is preliminary data.</text>
</comment>
<reference evidence="4 5" key="1">
    <citation type="submission" date="2018-08" db="EMBL/GenBank/DDBJ databases">
        <title>Sequencing the genomes of 1000 actinobacteria strains.</title>
        <authorList>
            <person name="Klenk H.-P."/>
        </authorList>
    </citation>
    <scope>NUCLEOTIDE SEQUENCE [LARGE SCALE GENOMIC DNA]</scope>
    <source>
        <strain evidence="4 5">DSM 22967</strain>
    </source>
</reference>
<dbReference type="PROSITE" id="PS50801">
    <property type="entry name" value="STAS"/>
    <property type="match status" value="1"/>
</dbReference>
<evidence type="ECO:0000256" key="1">
    <source>
        <dbReference type="ARBA" id="ARBA00009013"/>
    </source>
</evidence>
<name>A0A3D9UVE2_9MICO</name>
<dbReference type="AlphaFoldDB" id="A0A3D9UVE2"/>
<feature type="domain" description="STAS" evidence="3">
    <location>
        <begin position="3"/>
        <end position="112"/>
    </location>
</feature>
<protein>
    <recommendedName>
        <fullName evidence="2">Anti-sigma factor antagonist</fullName>
    </recommendedName>
</protein>
<dbReference type="EMBL" id="QTUA01000001">
    <property type="protein sequence ID" value="REF29964.1"/>
    <property type="molecule type" value="Genomic_DNA"/>
</dbReference>
<dbReference type="NCBIfam" id="TIGR00377">
    <property type="entry name" value="ant_ant_sig"/>
    <property type="match status" value="1"/>
</dbReference>
<dbReference type="CDD" id="cd07043">
    <property type="entry name" value="STAS_anti-anti-sigma_factors"/>
    <property type="match status" value="1"/>
</dbReference>
<organism evidence="4 5">
    <name type="scientific">Calidifontibacter indicus</name>
    <dbReference type="NCBI Taxonomy" id="419650"/>
    <lineage>
        <taxon>Bacteria</taxon>
        <taxon>Bacillati</taxon>
        <taxon>Actinomycetota</taxon>
        <taxon>Actinomycetes</taxon>
        <taxon>Micrococcales</taxon>
        <taxon>Dermacoccaceae</taxon>
        <taxon>Calidifontibacter</taxon>
    </lineage>
</organism>
<keyword evidence="5" id="KW-1185">Reference proteome</keyword>
<proteinExistence type="inferred from homology"/>
<dbReference type="InterPro" id="IPR036513">
    <property type="entry name" value="STAS_dom_sf"/>
</dbReference>
<comment type="similarity">
    <text evidence="1 2">Belongs to the anti-sigma-factor antagonist family.</text>
</comment>
<dbReference type="Proteomes" id="UP000256253">
    <property type="component" value="Unassembled WGS sequence"/>
</dbReference>
<sequence>MDLTVTRRQQDGRSILHLVGEIDVSTAPRLRDELSRVISEGSHDLIVDLSDVPFLDSTGLGVLVGRLKAVRLLDGDLVLAGAQERTLRNFRITGLDQVFRLFDSVDAALAARVEPDAAS</sequence>
<dbReference type="Pfam" id="PF01740">
    <property type="entry name" value="STAS"/>
    <property type="match status" value="1"/>
</dbReference>